<feature type="signal peptide" evidence="2">
    <location>
        <begin position="1"/>
        <end position="24"/>
    </location>
</feature>
<dbReference type="EMBL" id="CM029044">
    <property type="protein sequence ID" value="KAG2604584.1"/>
    <property type="molecule type" value="Genomic_DNA"/>
</dbReference>
<organism evidence="3 4">
    <name type="scientific">Panicum virgatum</name>
    <name type="common">Blackwell switchgrass</name>
    <dbReference type="NCBI Taxonomy" id="38727"/>
    <lineage>
        <taxon>Eukaryota</taxon>
        <taxon>Viridiplantae</taxon>
        <taxon>Streptophyta</taxon>
        <taxon>Embryophyta</taxon>
        <taxon>Tracheophyta</taxon>
        <taxon>Spermatophyta</taxon>
        <taxon>Magnoliopsida</taxon>
        <taxon>Liliopsida</taxon>
        <taxon>Poales</taxon>
        <taxon>Poaceae</taxon>
        <taxon>PACMAD clade</taxon>
        <taxon>Panicoideae</taxon>
        <taxon>Panicodae</taxon>
        <taxon>Paniceae</taxon>
        <taxon>Panicinae</taxon>
        <taxon>Panicum</taxon>
        <taxon>Panicum sect. Hiantes</taxon>
    </lineage>
</organism>
<dbReference type="AlphaFoldDB" id="A0A8T0T5V5"/>
<feature type="region of interest" description="Disordered" evidence="1">
    <location>
        <begin position="64"/>
        <end position="95"/>
    </location>
</feature>
<keyword evidence="2" id="KW-0732">Signal</keyword>
<feature type="chain" id="PRO_5035845653" evidence="2">
    <location>
        <begin position="25"/>
        <end position="95"/>
    </location>
</feature>
<evidence type="ECO:0000256" key="1">
    <source>
        <dbReference type="SAM" id="MobiDB-lite"/>
    </source>
</evidence>
<evidence type="ECO:0000313" key="3">
    <source>
        <dbReference type="EMBL" id="KAG2604584.1"/>
    </source>
</evidence>
<protein>
    <submittedName>
        <fullName evidence="3">Uncharacterized protein</fullName>
    </submittedName>
</protein>
<gene>
    <name evidence="3" type="ORF">PVAP13_4NG101156</name>
</gene>
<evidence type="ECO:0000256" key="2">
    <source>
        <dbReference type="SAM" id="SignalP"/>
    </source>
</evidence>
<keyword evidence="4" id="KW-1185">Reference proteome</keyword>
<name>A0A8T0T5V5_PANVG</name>
<accession>A0A8T0T5V5</accession>
<evidence type="ECO:0000313" key="4">
    <source>
        <dbReference type="Proteomes" id="UP000823388"/>
    </source>
</evidence>
<feature type="compositionally biased region" description="Pro residues" evidence="1">
    <location>
        <begin position="85"/>
        <end position="95"/>
    </location>
</feature>
<reference evidence="3" key="1">
    <citation type="submission" date="2020-05" db="EMBL/GenBank/DDBJ databases">
        <title>WGS assembly of Panicum virgatum.</title>
        <authorList>
            <person name="Lovell J.T."/>
            <person name="Jenkins J."/>
            <person name="Shu S."/>
            <person name="Juenger T.E."/>
            <person name="Schmutz J."/>
        </authorList>
    </citation>
    <scope>NUCLEOTIDE SEQUENCE</scope>
    <source>
        <strain evidence="3">AP13</strain>
    </source>
</reference>
<comment type="caution">
    <text evidence="3">The sequence shown here is derived from an EMBL/GenBank/DDBJ whole genome shotgun (WGS) entry which is preliminary data.</text>
</comment>
<sequence>MSRRVLAWLFLVVVLVGSFAPVRCSSRGGGRSVWAAAGGVAAAGNDDDGYAYGGGKSVWNRRALGARKTQPPAPVSNKMRAAAMPTPPSPTTRRV</sequence>
<proteinExistence type="predicted"/>
<dbReference type="Proteomes" id="UP000823388">
    <property type="component" value="Chromosome 4N"/>
</dbReference>